<dbReference type="RefSeq" id="WP_081901061.1">
    <property type="nucleotide sequence ID" value="NZ_JQKF01000010.1"/>
</dbReference>
<dbReference type="OrthoDB" id="9806430at2"/>
<feature type="binding site" evidence="9">
    <location>
        <position position="118"/>
    </location>
    <ligand>
        <name>5-phospho-alpha-D-ribose 1-diphosphate</name>
        <dbReference type="ChEBI" id="CHEBI:58017"/>
    </ligand>
</feature>
<comment type="cofactor">
    <cofactor evidence="9">
        <name>Mg(2+)</name>
        <dbReference type="ChEBI" id="CHEBI:18420"/>
    </cofactor>
    <text evidence="9">Binds 2 magnesium ions per monomer.</text>
</comment>
<keyword evidence="4 9" id="KW-0808">Transferase</keyword>
<dbReference type="GO" id="GO:0005829">
    <property type="term" value="C:cytosol"/>
    <property type="evidence" value="ECO:0007669"/>
    <property type="project" value="TreeGrafter"/>
</dbReference>
<dbReference type="InterPro" id="IPR035902">
    <property type="entry name" value="Nuc_phospho_transferase"/>
</dbReference>
<keyword evidence="3 9" id="KW-0328">Glycosyltransferase</keyword>
<dbReference type="EMBL" id="JXUW01000012">
    <property type="protein sequence ID" value="KJE76745.1"/>
    <property type="molecule type" value="Genomic_DNA"/>
</dbReference>
<keyword evidence="5 9" id="KW-0822">Tryptophan biosynthesis</keyword>
<evidence type="ECO:0000256" key="4">
    <source>
        <dbReference type="ARBA" id="ARBA00022679"/>
    </source>
</evidence>
<protein>
    <recommendedName>
        <fullName evidence="9">Anthranilate phosphoribosyltransferase</fullName>
        <ecNumber evidence="9">2.4.2.18</ecNumber>
    </recommendedName>
</protein>
<dbReference type="InterPro" id="IPR000312">
    <property type="entry name" value="Glycosyl_Trfase_fam3"/>
</dbReference>
<feature type="binding site" evidence="9">
    <location>
        <position position="118"/>
    </location>
    <ligand>
        <name>anthranilate</name>
        <dbReference type="ChEBI" id="CHEBI:16567"/>
        <label>1</label>
    </ligand>
</feature>
<dbReference type="PANTHER" id="PTHR43285">
    <property type="entry name" value="ANTHRANILATE PHOSPHORIBOSYLTRANSFERASE"/>
    <property type="match status" value="1"/>
</dbReference>
<dbReference type="InterPro" id="IPR017459">
    <property type="entry name" value="Glycosyl_Trfase_fam3_N_dom"/>
</dbReference>
<keyword evidence="2 9" id="KW-0028">Amino-acid biosynthesis</keyword>
<dbReference type="PANTHER" id="PTHR43285:SF2">
    <property type="entry name" value="ANTHRANILATE PHOSPHORIBOSYLTRANSFERASE"/>
    <property type="match status" value="1"/>
</dbReference>
<evidence type="ECO:0000256" key="9">
    <source>
        <dbReference type="HAMAP-Rule" id="MF_00211"/>
    </source>
</evidence>
<dbReference type="Proteomes" id="UP000032336">
    <property type="component" value="Unassembled WGS sequence"/>
</dbReference>
<evidence type="ECO:0000256" key="2">
    <source>
        <dbReference type="ARBA" id="ARBA00022605"/>
    </source>
</evidence>
<sequence>MPKPTVSEVSDSPSQQPARLAHQARETEAVPAEQGSTEVIWSDLLARLMAGNRLSEAEAAHILEVVFDGAVPAPIVAGVLVLLRQREETVEELLGFARAMAGRMVVVPVEGKILDTCGTGGDRQGTINVSTAAGLVASAAGARVLKHGGRAASSKTGSADVLEQLGVNVNLGPDDVARMVETTGFGFALATRFHPAMAAVAPIRRALGIPTAFNFLGPLVNPGHARHQLVGVFDRRLAPAMAEVLVALGSEHALVVCGDDGMDEVSLIAPTQVWEVRSRQPVRSYSIQAGGYGFETSSLSMLQGGDAAENARVLRDILCGDVTDARRDLVALNAGVALYAGDMVASISDGVELAISLISDGRTGAFLDELIAGQL</sequence>
<evidence type="ECO:0000313" key="13">
    <source>
        <dbReference type="EMBL" id="KJE76745.1"/>
    </source>
</evidence>
<feature type="binding site" evidence="9">
    <location>
        <begin position="121"/>
        <end position="122"/>
    </location>
    <ligand>
        <name>5-phospho-alpha-D-ribose 1-diphosphate</name>
        <dbReference type="ChEBI" id="CHEBI:58017"/>
    </ligand>
</feature>
<evidence type="ECO:0000256" key="7">
    <source>
        <dbReference type="ARBA" id="ARBA00052328"/>
    </source>
</evidence>
<keyword evidence="6 9" id="KW-0057">Aromatic amino acid biosynthesis</keyword>
<feature type="compositionally biased region" description="Polar residues" evidence="10">
    <location>
        <begin position="7"/>
        <end position="17"/>
    </location>
</feature>
<dbReference type="SUPFAM" id="SSF52418">
    <property type="entry name" value="Nucleoside phosphorylase/phosphoribosyltransferase catalytic domain"/>
    <property type="match status" value="1"/>
</dbReference>
<dbReference type="AlphaFoldDB" id="A0A0D8FU01"/>
<dbReference type="InterPro" id="IPR036320">
    <property type="entry name" value="Glycosyl_Trfase_fam3_N_dom_sf"/>
</dbReference>
<name>A0A0D8FU01_9ACTN</name>
<dbReference type="FunFam" id="3.40.1030.10:FF:000002">
    <property type="entry name" value="Anthranilate phosphoribosyltransferase"/>
    <property type="match status" value="1"/>
</dbReference>
<comment type="function">
    <text evidence="9">Catalyzes the transfer of the phosphoribosyl group of 5-phosphorylribose-1-pyrophosphate (PRPP) to anthranilate to yield N-(5'-phosphoribosyl)-anthranilate (PRA).</text>
</comment>
<dbReference type="Gene3D" id="3.40.1030.10">
    <property type="entry name" value="Nucleoside phosphorylase/phosphoribosyltransferase catalytic domain"/>
    <property type="match status" value="1"/>
</dbReference>
<evidence type="ECO:0000256" key="10">
    <source>
        <dbReference type="SAM" id="MobiDB-lite"/>
    </source>
</evidence>
<comment type="catalytic activity">
    <reaction evidence="7 9">
        <text>N-(5-phospho-beta-D-ribosyl)anthranilate + diphosphate = 5-phospho-alpha-D-ribose 1-diphosphate + anthranilate</text>
        <dbReference type="Rhea" id="RHEA:11768"/>
        <dbReference type="ChEBI" id="CHEBI:16567"/>
        <dbReference type="ChEBI" id="CHEBI:18277"/>
        <dbReference type="ChEBI" id="CHEBI:33019"/>
        <dbReference type="ChEBI" id="CHEBI:58017"/>
        <dbReference type="EC" id="2.4.2.18"/>
    </reaction>
</comment>
<gene>
    <name evidence="9 13" type="primary">trpD</name>
    <name evidence="13" type="ORF">FEAC_15320</name>
</gene>
<organism evidence="13 14">
    <name type="scientific">Ferrimicrobium acidiphilum DSM 19497</name>
    <dbReference type="NCBI Taxonomy" id="1121877"/>
    <lineage>
        <taxon>Bacteria</taxon>
        <taxon>Bacillati</taxon>
        <taxon>Actinomycetota</taxon>
        <taxon>Acidimicrobiia</taxon>
        <taxon>Acidimicrobiales</taxon>
        <taxon>Acidimicrobiaceae</taxon>
        <taxon>Ferrimicrobium</taxon>
    </lineage>
</organism>
<evidence type="ECO:0000313" key="14">
    <source>
        <dbReference type="Proteomes" id="UP000032336"/>
    </source>
</evidence>
<feature type="binding site" evidence="9">
    <location>
        <begin position="128"/>
        <end position="131"/>
    </location>
    <ligand>
        <name>5-phospho-alpha-D-ribose 1-diphosphate</name>
        <dbReference type="ChEBI" id="CHEBI:58017"/>
    </ligand>
</feature>
<dbReference type="eggNOG" id="COG0547">
    <property type="taxonomic scope" value="Bacteria"/>
</dbReference>
<dbReference type="STRING" id="1121877.FEAC_15320"/>
<dbReference type="HAMAP" id="MF_00211">
    <property type="entry name" value="TrpD"/>
    <property type="match status" value="1"/>
</dbReference>
<feature type="binding site" evidence="9">
    <location>
        <position position="204"/>
    </location>
    <ligand>
        <name>anthranilate</name>
        <dbReference type="ChEBI" id="CHEBI:16567"/>
        <label>2</label>
    </ligand>
</feature>
<dbReference type="Pfam" id="PF02885">
    <property type="entry name" value="Glycos_trans_3N"/>
    <property type="match status" value="1"/>
</dbReference>
<comment type="similarity">
    <text evidence="9">Belongs to the anthranilate phosphoribosyltransferase family.</text>
</comment>
<keyword evidence="9" id="KW-0479">Metal-binding</keyword>
<comment type="subunit">
    <text evidence="9">Homodimer.</text>
</comment>
<dbReference type="GeneID" id="78372714"/>
<dbReference type="GO" id="GO:0000162">
    <property type="term" value="P:L-tryptophan biosynthetic process"/>
    <property type="evidence" value="ECO:0007669"/>
    <property type="project" value="UniProtKB-UniRule"/>
</dbReference>
<feature type="binding site" evidence="9">
    <location>
        <begin position="146"/>
        <end position="154"/>
    </location>
    <ligand>
        <name>5-phospho-alpha-D-ribose 1-diphosphate</name>
        <dbReference type="ChEBI" id="CHEBI:58017"/>
    </ligand>
</feature>
<feature type="binding site" evidence="9">
    <location>
        <position position="263"/>
    </location>
    <ligand>
        <name>Mg(2+)</name>
        <dbReference type="ChEBI" id="CHEBI:18420"/>
        <label>2</label>
    </ligand>
</feature>
<keyword evidence="14" id="KW-1185">Reference proteome</keyword>
<dbReference type="InterPro" id="IPR005940">
    <property type="entry name" value="Anthranilate_Pribosyl_Tfrase"/>
</dbReference>
<dbReference type="NCBIfam" id="TIGR01245">
    <property type="entry name" value="trpD"/>
    <property type="match status" value="1"/>
</dbReference>
<reference evidence="13 14" key="1">
    <citation type="submission" date="2015-01" db="EMBL/GenBank/DDBJ databases">
        <title>Draft genome of the acidophilic iron oxidizer Ferrimicrobium acidiphilum strain T23.</title>
        <authorList>
            <person name="Poehlein A."/>
            <person name="Eisen S."/>
            <person name="Schloemann M."/>
            <person name="Johnson B.D."/>
            <person name="Daniel R."/>
            <person name="Muehling M."/>
        </authorList>
    </citation>
    <scope>NUCLEOTIDE SEQUENCE [LARGE SCALE GENOMIC DNA]</scope>
    <source>
        <strain evidence="13 14">T23</strain>
    </source>
</reference>
<comment type="caution">
    <text evidence="9">Lacks conserved residue(s) required for the propagation of feature annotation.</text>
</comment>
<evidence type="ECO:0000256" key="3">
    <source>
        <dbReference type="ARBA" id="ARBA00022676"/>
    </source>
</evidence>
<feature type="binding site" evidence="9">
    <location>
        <position position="264"/>
    </location>
    <ligand>
        <name>Mg(2+)</name>
        <dbReference type="ChEBI" id="CHEBI:18420"/>
        <label>1</label>
    </ligand>
</feature>
<feature type="domain" description="Glycosyl transferase family 3" evidence="11">
    <location>
        <begin position="111"/>
        <end position="362"/>
    </location>
</feature>
<evidence type="ECO:0000259" key="12">
    <source>
        <dbReference type="Pfam" id="PF02885"/>
    </source>
</evidence>
<feature type="binding site" evidence="9">
    <location>
        <position position="126"/>
    </location>
    <ligand>
        <name>5-phospho-alpha-D-ribose 1-diphosphate</name>
        <dbReference type="ChEBI" id="CHEBI:58017"/>
    </ligand>
</feature>
<feature type="binding site" evidence="9">
    <location>
        <position position="130"/>
    </location>
    <ligand>
        <name>Mg(2+)</name>
        <dbReference type="ChEBI" id="CHEBI:18420"/>
        <label>1</label>
    </ligand>
</feature>
<dbReference type="SUPFAM" id="SSF47648">
    <property type="entry name" value="Nucleoside phosphorylase/phosphoribosyltransferase N-terminal domain"/>
    <property type="match status" value="1"/>
</dbReference>
<accession>A0A0D8FU01</accession>
<feature type="binding site" evidence="9">
    <location>
        <position position="264"/>
    </location>
    <ligand>
        <name>Mg(2+)</name>
        <dbReference type="ChEBI" id="CHEBI:18420"/>
        <label>2</label>
    </ligand>
</feature>
<evidence type="ECO:0000256" key="5">
    <source>
        <dbReference type="ARBA" id="ARBA00022822"/>
    </source>
</evidence>
<dbReference type="EC" id="2.4.2.18" evidence="9"/>
<comment type="caution">
    <text evidence="13">The sequence shown here is derived from an EMBL/GenBank/DDBJ whole genome shotgun (WGS) entry which is preliminary data.</text>
</comment>
<evidence type="ECO:0000256" key="6">
    <source>
        <dbReference type="ARBA" id="ARBA00023141"/>
    </source>
</evidence>
<feature type="region of interest" description="Disordered" evidence="10">
    <location>
        <begin position="1"/>
        <end position="34"/>
    </location>
</feature>
<dbReference type="GO" id="GO:0004048">
    <property type="term" value="F:anthranilate phosphoribosyltransferase activity"/>
    <property type="evidence" value="ECO:0007669"/>
    <property type="project" value="UniProtKB-UniRule"/>
</dbReference>
<dbReference type="Pfam" id="PF00591">
    <property type="entry name" value="Glycos_transf_3"/>
    <property type="match status" value="1"/>
</dbReference>
<evidence type="ECO:0000256" key="1">
    <source>
        <dbReference type="ARBA" id="ARBA00004907"/>
    </source>
</evidence>
<proteinExistence type="inferred from homology"/>
<keyword evidence="9" id="KW-0460">Magnesium</keyword>
<evidence type="ECO:0000256" key="8">
    <source>
        <dbReference type="ARBA" id="ARBA00061188"/>
    </source>
</evidence>
<evidence type="ECO:0000259" key="11">
    <source>
        <dbReference type="Pfam" id="PF00591"/>
    </source>
</evidence>
<dbReference type="Gene3D" id="1.20.970.10">
    <property type="entry name" value="Transferase, Pyrimidine Nucleoside Phosphorylase, Chain C"/>
    <property type="match status" value="1"/>
</dbReference>
<dbReference type="GO" id="GO:0000287">
    <property type="term" value="F:magnesium ion binding"/>
    <property type="evidence" value="ECO:0007669"/>
    <property type="project" value="UniProtKB-UniRule"/>
</dbReference>
<dbReference type="PATRIC" id="fig|1121877.4.peg.1693"/>
<feature type="domain" description="Glycosyl transferase family 3 N-terminal" evidence="12">
    <location>
        <begin position="43"/>
        <end position="101"/>
    </location>
</feature>
<feature type="binding site" evidence="9">
    <location>
        <position position="158"/>
    </location>
    <ligand>
        <name>5-phospho-alpha-D-ribose 1-diphosphate</name>
        <dbReference type="ChEBI" id="CHEBI:58017"/>
    </ligand>
</feature>
<dbReference type="UniPathway" id="UPA00035">
    <property type="reaction ID" value="UER00041"/>
</dbReference>
<comment type="pathway">
    <text evidence="1 9">Amino-acid biosynthesis; L-tryptophan biosynthesis; L-tryptophan from chorismate: step 2/5.</text>
</comment>
<comment type="similarity">
    <text evidence="8">In the C-terminal section; belongs to the anthranilate phosphoribosyltransferase family.</text>
</comment>